<comment type="caution">
    <text evidence="1">The sequence shown here is derived from an EMBL/GenBank/DDBJ whole genome shotgun (WGS) entry which is preliminary data.</text>
</comment>
<sequence>MSLGSLVACNISASHQVLERLYFGGKAICNFKIFPSHLPGSSNLVADAGLRSLTEPYKSNWSILSRDWNKVIVDRKTHLNVLDELQSCALTLTSRKHYQETWAQWCGWCLKLGFGPWTSNVPTIYSEGLVMFAVYCY</sequence>
<gene>
    <name evidence="1" type="ORF">PHMEG_00020778</name>
</gene>
<evidence type="ECO:0000313" key="2">
    <source>
        <dbReference type="Proteomes" id="UP000198211"/>
    </source>
</evidence>
<dbReference type="AlphaFoldDB" id="A0A225VNJ3"/>
<keyword evidence="2" id="KW-1185">Reference proteome</keyword>
<dbReference type="EMBL" id="NBNE01003768">
    <property type="protein sequence ID" value="OWZ06905.1"/>
    <property type="molecule type" value="Genomic_DNA"/>
</dbReference>
<evidence type="ECO:0000313" key="1">
    <source>
        <dbReference type="EMBL" id="OWZ06905.1"/>
    </source>
</evidence>
<name>A0A225VNJ3_9STRA</name>
<reference evidence="2" key="1">
    <citation type="submission" date="2017-03" db="EMBL/GenBank/DDBJ databases">
        <title>Phytopthora megakarya and P. palmivora, two closely related causual agents of cacao black pod achieved similar genome size and gene model numbers by different mechanisms.</title>
        <authorList>
            <person name="Ali S."/>
            <person name="Shao J."/>
            <person name="Larry D.J."/>
            <person name="Kronmiller B."/>
            <person name="Shen D."/>
            <person name="Strem M.D."/>
            <person name="Melnick R.L."/>
            <person name="Guiltinan M.J."/>
            <person name="Tyler B.M."/>
            <person name="Meinhardt L.W."/>
            <person name="Bailey B.A."/>
        </authorList>
    </citation>
    <scope>NUCLEOTIDE SEQUENCE [LARGE SCALE GENOMIC DNA]</scope>
    <source>
        <strain evidence="2">zdho120</strain>
    </source>
</reference>
<proteinExistence type="predicted"/>
<organism evidence="1 2">
    <name type="scientific">Phytophthora megakarya</name>
    <dbReference type="NCBI Taxonomy" id="4795"/>
    <lineage>
        <taxon>Eukaryota</taxon>
        <taxon>Sar</taxon>
        <taxon>Stramenopiles</taxon>
        <taxon>Oomycota</taxon>
        <taxon>Peronosporomycetes</taxon>
        <taxon>Peronosporales</taxon>
        <taxon>Peronosporaceae</taxon>
        <taxon>Phytophthora</taxon>
    </lineage>
</organism>
<accession>A0A225VNJ3</accession>
<dbReference type="Proteomes" id="UP000198211">
    <property type="component" value="Unassembled WGS sequence"/>
</dbReference>
<protein>
    <submittedName>
        <fullName evidence="1">Uncharacterized protein</fullName>
    </submittedName>
</protein>